<feature type="compositionally biased region" description="Acidic residues" evidence="1">
    <location>
        <begin position="243"/>
        <end position="253"/>
    </location>
</feature>
<dbReference type="PANTHER" id="PTHR18460">
    <property type="entry name" value="TEL2 INTERACTING PROTEIN 1 TTI1 FAMILY MEMBER"/>
    <property type="match status" value="1"/>
</dbReference>
<dbReference type="Proteomes" id="UP000245942">
    <property type="component" value="Unassembled WGS sequence"/>
</dbReference>
<dbReference type="EMBL" id="KZ819322">
    <property type="protein sequence ID" value="PWN23159.1"/>
    <property type="molecule type" value="Genomic_DNA"/>
</dbReference>
<dbReference type="GeneID" id="37013463"/>
<dbReference type="GO" id="GO:0005737">
    <property type="term" value="C:cytoplasm"/>
    <property type="evidence" value="ECO:0007669"/>
    <property type="project" value="TreeGrafter"/>
</dbReference>
<reference evidence="3 4" key="1">
    <citation type="journal article" date="2018" name="Mol. Biol. Evol.">
        <title>Broad Genomic Sampling Reveals a Smut Pathogenic Ancestry of the Fungal Clade Ustilaginomycotina.</title>
        <authorList>
            <person name="Kijpornyongpan T."/>
            <person name="Mondo S.J."/>
            <person name="Barry K."/>
            <person name="Sandor L."/>
            <person name="Lee J."/>
            <person name="Lipzen A."/>
            <person name="Pangilinan J."/>
            <person name="LaButti K."/>
            <person name="Hainaut M."/>
            <person name="Henrissat B."/>
            <person name="Grigoriev I.V."/>
            <person name="Spatafora J.W."/>
            <person name="Aime M.C."/>
        </authorList>
    </citation>
    <scope>NUCLEOTIDE SEQUENCE [LARGE SCALE GENOMIC DNA]</scope>
    <source>
        <strain evidence="3 4">MCA 4718</strain>
    </source>
</reference>
<dbReference type="InterPro" id="IPR057567">
    <property type="entry name" value="TPR_TTI1_C"/>
</dbReference>
<organism evidence="3 4">
    <name type="scientific">Pseudomicrostroma glucosiphilum</name>
    <dbReference type="NCBI Taxonomy" id="1684307"/>
    <lineage>
        <taxon>Eukaryota</taxon>
        <taxon>Fungi</taxon>
        <taxon>Dikarya</taxon>
        <taxon>Basidiomycota</taxon>
        <taxon>Ustilaginomycotina</taxon>
        <taxon>Exobasidiomycetes</taxon>
        <taxon>Microstromatales</taxon>
        <taxon>Microstromatales incertae sedis</taxon>
        <taxon>Pseudomicrostroma</taxon>
    </lineage>
</organism>
<feature type="region of interest" description="Disordered" evidence="1">
    <location>
        <begin position="1"/>
        <end position="24"/>
    </location>
</feature>
<protein>
    <recommendedName>
        <fullName evidence="2">TTI1 C-terminal TPR domain-containing protein</fullName>
    </recommendedName>
</protein>
<evidence type="ECO:0000259" key="2">
    <source>
        <dbReference type="Pfam" id="PF24181"/>
    </source>
</evidence>
<feature type="compositionally biased region" description="Low complexity" evidence="1">
    <location>
        <begin position="1219"/>
        <end position="1229"/>
    </location>
</feature>
<feature type="region of interest" description="Disordered" evidence="1">
    <location>
        <begin position="183"/>
        <end position="206"/>
    </location>
</feature>
<proteinExistence type="predicted"/>
<sequence length="1533" mass="166048">MVTDLPLRASTTSNGSHSGPFSGPGGSTDRILFLKIKPVCVSILTLSRPGTHTSPELPNHLATLRSYLAQASKVAPLPSPLDGCAITPDSNQAVIGRSVLHYAFFPISQLFQASPRGPSELPDRTRQEAFACLHLLVGHWWKQWLAIGEVSGKSADPSGKSEEDGQTWRQLLILAAIALTGPPPAKPSPGQAAQKERAPTAANSPETSLEIVRLLHALLCPRKVNMAAVRPIQPSSAAKEWEWDGESDLPSLDDADRFDFEQPKREKPTLATSAASDENSTRVIYPTVGHLKLAESPGFKSPLLHALTAALDLAVSAVPDSSTLELRSTATEVARVIATTWLPATTPAPRIGEKLTPIMPGVVSKVVRLLTSTPQASTSKRSSPKHVSGPLVARGIMLLKEVVGPALSDGNTAKLRMQAAKEKPFAEVRAATTLEEVMNAVDLQDAQLQDDPQAASAGGTKATEASSAYNTLKMTVQNFRLAMLSLDGRGSSTAPIVGQKKVPIFSEEDDSITAHAHPLAQQAVVELAATLLRDCREATLWYEKETSDGTQSSEDEDVSLSSLLLRWLFDLASESRSSMKTTYLAREHLRQLFDDAGAAKTESYALLAAQESMQCLRELPSALVSQRGARAAHLCERMSSILQLATQDAEQGNYSRHTLLSSIAASLQSRKETERWGAKLIQSLQVAVNSNALTDDRPALSLLDLPSSPLLSLSIEEGRAVAGMLRQWGRVCAMLILAQAQETYKDSNEPAKSEFRKRAREKKAATDLIAYFMEHARQYRRLFAAQRPRQGGETALEALSQTSSALLVVREMTRGLATVLEDSKLSLKAGRAGKRSRKEAHRFAEDLVQDVMECWQEESQALMEVVSLQPAGGQAEKTQEARQELLKAGETGEEAVAEQMRGLPAMAHQEDLPSRPTNFGPALNLSFVSAATLSDNASAAVSATRASTPEARQILIAKHIEVQRSMQLEMLALAALLLGPSYQRHLLPTLYPMISALTHPSQVISRAASRSLEAISFATGYADLLSCVRENVDYVLGEASWRLVSGLGKELEAMTIQRDRAQRHIAAGEQSTLSVVSASSLQPAPLLSARTPPLVLTEVMRLLGPSSLHLIEDSIDEVLDALDRFHGYDDVCDALLGVLDRLLEVMSGETTEASIPSTLAPELNASTRKGLKKAADSSLDDLTEWLVKRRKKEHLQPPLDLPSAFDAVESEVPSKHNDATSTAVAPPTSSSRSQKLLVAILSKSMPFLSHSSPVVRARVLRLLGAGTQLLAPVEGPTAGSGGNKKWTRKEDELLPLINRAWPLIVARLGWDLTRPLPSSRKGKGRQTATEHETFVHLEALNLLETFAIHIPEFMSDRITKDAWPRIRLLLEAEEEAEEGGGTAARGGAAGPKTTRLLKSGEKVHMAAVEQQRGVVRATETHKRFDPSTPLYKLLLTSLRALAPLILSQGPRFPDEILWQLVTFPLYLASLDARQHDELRSAAVTVGRASKGCDGAGTIWAVTRSMRTPAKEGKWDFFPRGVDITLASAEMVAS</sequence>
<dbReference type="InterPro" id="IPR052587">
    <property type="entry name" value="TELO2-interacting_protein_1"/>
</dbReference>
<evidence type="ECO:0000256" key="1">
    <source>
        <dbReference type="SAM" id="MobiDB-lite"/>
    </source>
</evidence>
<name>A0A316UD82_9BASI</name>
<feature type="domain" description="TTI1 C-terminal TPR" evidence="2">
    <location>
        <begin position="1171"/>
        <end position="1309"/>
    </location>
</feature>
<dbReference type="RefSeq" id="XP_025350319.1">
    <property type="nucleotide sequence ID" value="XM_025491729.1"/>
</dbReference>
<dbReference type="InterPro" id="IPR016024">
    <property type="entry name" value="ARM-type_fold"/>
</dbReference>
<evidence type="ECO:0000313" key="4">
    <source>
        <dbReference type="Proteomes" id="UP000245942"/>
    </source>
</evidence>
<feature type="compositionally biased region" description="Basic and acidic residues" evidence="1">
    <location>
        <begin position="254"/>
        <end position="268"/>
    </location>
</feature>
<feature type="region of interest" description="Disordered" evidence="1">
    <location>
        <begin position="1209"/>
        <end position="1229"/>
    </location>
</feature>
<gene>
    <name evidence="3" type="ORF">BCV69DRAFT_280772</name>
</gene>
<dbReference type="STRING" id="1684307.A0A316UD82"/>
<dbReference type="OrthoDB" id="49511at2759"/>
<accession>A0A316UD82</accession>
<feature type="domain" description="TTI1 C-terminal TPR" evidence="2">
    <location>
        <begin position="1329"/>
        <end position="1485"/>
    </location>
</feature>
<dbReference type="InterPro" id="IPR049362">
    <property type="entry name" value="TTI1_rpt"/>
</dbReference>
<dbReference type="SUPFAM" id="SSF48371">
    <property type="entry name" value="ARM repeat"/>
    <property type="match status" value="1"/>
</dbReference>
<evidence type="ECO:0000313" key="3">
    <source>
        <dbReference type="EMBL" id="PWN23159.1"/>
    </source>
</evidence>
<dbReference type="Pfam" id="PF24181">
    <property type="entry name" value="TPR_TTI1_C"/>
    <property type="match status" value="2"/>
</dbReference>
<dbReference type="PANTHER" id="PTHR18460:SF3">
    <property type="entry name" value="TELO2-INTERACTING PROTEIN 1 HOMOLOG"/>
    <property type="match status" value="1"/>
</dbReference>
<feature type="region of interest" description="Disordered" evidence="1">
    <location>
        <begin position="235"/>
        <end position="275"/>
    </location>
</feature>
<keyword evidence="4" id="KW-1185">Reference proteome</keyword>
<dbReference type="Pfam" id="PF21547">
    <property type="entry name" value="TTI1"/>
    <property type="match status" value="1"/>
</dbReference>